<proteinExistence type="predicted"/>
<evidence type="ECO:0000256" key="2">
    <source>
        <dbReference type="SAM" id="SignalP"/>
    </source>
</evidence>
<comment type="caution">
    <text evidence="3">The sequence shown here is derived from an EMBL/GenBank/DDBJ whole genome shotgun (WGS) entry which is preliminary data.</text>
</comment>
<accession>A0ABQ1KFC0</accession>
<sequence length="350" mass="37582">MLSNKGFKTALAALMLSTSLTAYADEPIIMHIATAGPPGHVQNSVVFPTWGKWIEDATEGRVQIKLEYGLGDQGSFFTLVEDGVADAAWSFHGYVPGRFRLTKMAELPGLGVNAEAASAAYWEVYQQYFAKAGEHDGVELMGLFTHGPGQIFSKQEINSLADLQGKKIRLGGGIQQDIGERLGVTPVAAPGPKVYELMQQGIVDGVFMPAASEKDFRLAEVAPNLTLLPGGLYLGSFAIIANEEFLDKLSAKDRQAVMAVSGAQLSILAGQAWDQSDKNGIAAAQQNQVAIKQVGDDSPLALDYWKLTAGMDQNWIDSVSDPDVNAAEALNRFRESAQRYQSQQGGSAAR</sequence>
<gene>
    <name evidence="3" type="ORF">GCM10011352_23320</name>
</gene>
<keyword evidence="4" id="KW-1185">Reference proteome</keyword>
<dbReference type="Pfam" id="PF03480">
    <property type="entry name" value="DctP"/>
    <property type="match status" value="1"/>
</dbReference>
<dbReference type="NCBIfam" id="NF037995">
    <property type="entry name" value="TRAP_S1"/>
    <property type="match status" value="1"/>
</dbReference>
<dbReference type="EMBL" id="BMIJ01000004">
    <property type="protein sequence ID" value="GGB96543.1"/>
    <property type="molecule type" value="Genomic_DNA"/>
</dbReference>
<feature type="chain" id="PRO_5045709004" evidence="2">
    <location>
        <begin position="25"/>
        <end position="350"/>
    </location>
</feature>
<dbReference type="InterPro" id="IPR038404">
    <property type="entry name" value="TRAP_DctP_sf"/>
</dbReference>
<evidence type="ECO:0000313" key="4">
    <source>
        <dbReference type="Proteomes" id="UP000629025"/>
    </source>
</evidence>
<reference evidence="4" key="1">
    <citation type="journal article" date="2019" name="Int. J. Syst. Evol. Microbiol.">
        <title>The Global Catalogue of Microorganisms (GCM) 10K type strain sequencing project: providing services to taxonomists for standard genome sequencing and annotation.</title>
        <authorList>
            <consortium name="The Broad Institute Genomics Platform"/>
            <consortium name="The Broad Institute Genome Sequencing Center for Infectious Disease"/>
            <person name="Wu L."/>
            <person name="Ma J."/>
        </authorList>
    </citation>
    <scope>NUCLEOTIDE SEQUENCE [LARGE SCALE GENOMIC DNA]</scope>
    <source>
        <strain evidence="4">CGMCC 1.15341</strain>
    </source>
</reference>
<dbReference type="Gene3D" id="3.40.190.170">
    <property type="entry name" value="Bacterial extracellular solute-binding protein, family 7"/>
    <property type="match status" value="1"/>
</dbReference>
<dbReference type="InterPro" id="IPR018389">
    <property type="entry name" value="DctP_fam"/>
</dbReference>
<protein>
    <submittedName>
        <fullName evidence="3">ABC transporter substrate-binding protein</fullName>
    </submittedName>
</protein>
<organism evidence="3 4">
    <name type="scientific">Marinobacterium zhoushanense</name>
    <dbReference type="NCBI Taxonomy" id="1679163"/>
    <lineage>
        <taxon>Bacteria</taxon>
        <taxon>Pseudomonadati</taxon>
        <taxon>Pseudomonadota</taxon>
        <taxon>Gammaproteobacteria</taxon>
        <taxon>Oceanospirillales</taxon>
        <taxon>Oceanospirillaceae</taxon>
        <taxon>Marinobacterium</taxon>
    </lineage>
</organism>
<feature type="signal peptide" evidence="2">
    <location>
        <begin position="1"/>
        <end position="24"/>
    </location>
</feature>
<dbReference type="Proteomes" id="UP000629025">
    <property type="component" value="Unassembled WGS sequence"/>
</dbReference>
<evidence type="ECO:0000313" key="3">
    <source>
        <dbReference type="EMBL" id="GGB96543.1"/>
    </source>
</evidence>
<keyword evidence="1 2" id="KW-0732">Signal</keyword>
<dbReference type="PANTHER" id="PTHR33376:SF15">
    <property type="entry name" value="BLL6794 PROTEIN"/>
    <property type="match status" value="1"/>
</dbReference>
<dbReference type="RefSeq" id="WP_188748439.1">
    <property type="nucleotide sequence ID" value="NZ_BMIJ01000004.1"/>
</dbReference>
<evidence type="ECO:0000256" key="1">
    <source>
        <dbReference type="ARBA" id="ARBA00022729"/>
    </source>
</evidence>
<dbReference type="SUPFAM" id="SSF53850">
    <property type="entry name" value="Periplasmic binding protein-like II"/>
    <property type="match status" value="1"/>
</dbReference>
<dbReference type="PANTHER" id="PTHR33376">
    <property type="match status" value="1"/>
</dbReference>
<dbReference type="CDD" id="cd13665">
    <property type="entry name" value="PBP2_TRAP_Dctp3_4"/>
    <property type="match status" value="1"/>
</dbReference>
<name>A0ABQ1KFC0_9GAMM</name>